<feature type="transmembrane region" description="Helical" evidence="2">
    <location>
        <begin position="229"/>
        <end position="251"/>
    </location>
</feature>
<name>A0A8H7S3L7_9FUNG</name>
<keyword evidence="2" id="KW-1133">Transmembrane helix</keyword>
<dbReference type="OrthoDB" id="188035at2759"/>
<evidence type="ECO:0008006" key="5">
    <source>
        <dbReference type="Google" id="ProtNLM"/>
    </source>
</evidence>
<keyword evidence="2" id="KW-0472">Membrane</keyword>
<feature type="transmembrane region" description="Helical" evidence="2">
    <location>
        <begin position="345"/>
        <end position="371"/>
    </location>
</feature>
<feature type="compositionally biased region" description="Polar residues" evidence="1">
    <location>
        <begin position="550"/>
        <end position="559"/>
    </location>
</feature>
<dbReference type="InterPro" id="IPR016833">
    <property type="entry name" value="Put_Na-Bile_cotransptr"/>
</dbReference>
<evidence type="ECO:0000313" key="4">
    <source>
        <dbReference type="Proteomes" id="UP000646827"/>
    </source>
</evidence>
<feature type="compositionally biased region" description="Polar residues" evidence="1">
    <location>
        <begin position="62"/>
        <end position="71"/>
    </location>
</feature>
<keyword evidence="2" id="KW-0812">Transmembrane</keyword>
<evidence type="ECO:0000313" key="3">
    <source>
        <dbReference type="EMBL" id="KAG2222109.1"/>
    </source>
</evidence>
<dbReference type="GO" id="GO:0005886">
    <property type="term" value="C:plasma membrane"/>
    <property type="evidence" value="ECO:0007669"/>
    <property type="project" value="TreeGrafter"/>
</dbReference>
<feature type="transmembrane region" description="Helical" evidence="2">
    <location>
        <begin position="164"/>
        <end position="188"/>
    </location>
</feature>
<feature type="transmembrane region" description="Helical" evidence="2">
    <location>
        <begin position="194"/>
        <end position="217"/>
    </location>
</feature>
<protein>
    <recommendedName>
        <fullName evidence="5">SBF-like CPA transporter family-domain-containing protein</fullName>
    </recommendedName>
</protein>
<comment type="caution">
    <text evidence="3">The sequence shown here is derived from an EMBL/GenBank/DDBJ whole genome shotgun (WGS) entry which is preliminary data.</text>
</comment>
<feature type="transmembrane region" description="Helical" evidence="2">
    <location>
        <begin position="312"/>
        <end position="333"/>
    </location>
</feature>
<organism evidence="3 4">
    <name type="scientific">Circinella minor</name>
    <dbReference type="NCBI Taxonomy" id="1195481"/>
    <lineage>
        <taxon>Eukaryota</taxon>
        <taxon>Fungi</taxon>
        <taxon>Fungi incertae sedis</taxon>
        <taxon>Mucoromycota</taxon>
        <taxon>Mucoromycotina</taxon>
        <taxon>Mucoromycetes</taxon>
        <taxon>Mucorales</taxon>
        <taxon>Lichtheimiaceae</taxon>
        <taxon>Circinella</taxon>
    </lineage>
</organism>
<accession>A0A8H7S3L7</accession>
<dbReference type="PANTHER" id="PTHR18640">
    <property type="entry name" value="SOLUTE CARRIER FAMILY 10 MEMBER 7"/>
    <property type="match status" value="1"/>
</dbReference>
<keyword evidence="4" id="KW-1185">Reference proteome</keyword>
<feature type="compositionally biased region" description="Low complexity" evidence="1">
    <location>
        <begin position="578"/>
        <end position="589"/>
    </location>
</feature>
<feature type="transmembrane region" description="Helical" evidence="2">
    <location>
        <begin position="281"/>
        <end position="300"/>
    </location>
</feature>
<reference evidence="3 4" key="1">
    <citation type="submission" date="2020-12" db="EMBL/GenBank/DDBJ databases">
        <title>Metabolic potential, ecology and presence of endohyphal bacteria is reflected in genomic diversity of Mucoromycotina.</title>
        <authorList>
            <person name="Muszewska A."/>
            <person name="Okrasinska A."/>
            <person name="Steczkiewicz K."/>
            <person name="Drgas O."/>
            <person name="Orlowska M."/>
            <person name="Perlinska-Lenart U."/>
            <person name="Aleksandrzak-Piekarczyk T."/>
            <person name="Szatraj K."/>
            <person name="Zielenkiewicz U."/>
            <person name="Pilsyk S."/>
            <person name="Malc E."/>
            <person name="Mieczkowski P."/>
            <person name="Kruszewska J.S."/>
            <person name="Biernat P."/>
            <person name="Pawlowska J."/>
        </authorList>
    </citation>
    <scope>NUCLEOTIDE SEQUENCE [LARGE SCALE GENOMIC DNA]</scope>
    <source>
        <strain evidence="3 4">CBS 142.35</strain>
    </source>
</reference>
<feature type="compositionally biased region" description="Low complexity" evidence="1">
    <location>
        <begin position="602"/>
        <end position="621"/>
    </location>
</feature>
<dbReference type="Gene3D" id="1.20.1530.20">
    <property type="match status" value="1"/>
</dbReference>
<dbReference type="InterPro" id="IPR038770">
    <property type="entry name" value="Na+/solute_symporter_sf"/>
</dbReference>
<feature type="region of interest" description="Disordered" evidence="1">
    <location>
        <begin position="35"/>
        <end position="78"/>
    </location>
</feature>
<dbReference type="AlphaFoldDB" id="A0A8H7S3L7"/>
<dbReference type="EMBL" id="JAEPRB010000091">
    <property type="protein sequence ID" value="KAG2222109.1"/>
    <property type="molecule type" value="Genomic_DNA"/>
</dbReference>
<dbReference type="Pfam" id="PF13593">
    <property type="entry name" value="SBF_like"/>
    <property type="match status" value="1"/>
</dbReference>
<feature type="region of interest" description="Disordered" evidence="1">
    <location>
        <begin position="455"/>
        <end position="494"/>
    </location>
</feature>
<dbReference type="PANTHER" id="PTHR18640:SF5">
    <property type="entry name" value="SODIUM_BILE ACID COTRANSPORTER 7"/>
    <property type="match status" value="1"/>
</dbReference>
<sequence length="627" mass="69833">MAWPSSSSTSPTSSSSPSIIFGLLKLAMNESRLKSSTSLASETTTIPQQQQQQQQQGYRPSPLSNAISNKPSPLHTPLTRKEKLRNVGKKTRVVAKSLFKRYWFLLGLAFVIMLAILVPDVARQQGYIRAEWTIKWGAVIIIFLISGLSLRTQTLAKTVIRIRLHLLIQIINLIMIPFFVFGLVLLFFKAHMDISSLLLIGLVIASCTPTTVSSNVVMTKNAGGNEATALMNAALGNILGIFVSPALLQIFQDPLINATPENDTSNTVDGTIDFVSVLKQLGITVLVPLVVGQIIQWIFPEKIAKFKVKCRLSDVSSIMLLTLVWSVFSDAIHAGSFGNVKAVDIVAIAIINAGFYILFSSTCWFLAYLPVPQWMPYKRIFERLRYSREDTVAVMYCGATKTVALGMPLINVLYQKGDPGQVGVLATPLLLYHVEQLILGNIEVDIMKRWIKRGKKQQQQEEEEEDQEKLDHSPRDEEEMVHDGSMTRIGQSSMTIPKITTNFKDFDGSSSHMGGSNLTLSNSPGNLLSSKEKYYSRDMMDTPTTQVEITVSSPDTPTTKLHYDDHDSNNNINDEAYQQQQQQHTFQHQNNSDLHESDDNHTTSSAITTNNNKNNNTINKVNNDDTH</sequence>
<feature type="transmembrane region" description="Helical" evidence="2">
    <location>
        <begin position="134"/>
        <end position="152"/>
    </location>
</feature>
<feature type="transmembrane region" description="Helical" evidence="2">
    <location>
        <begin position="392"/>
        <end position="414"/>
    </location>
</feature>
<evidence type="ECO:0000256" key="1">
    <source>
        <dbReference type="SAM" id="MobiDB-lite"/>
    </source>
</evidence>
<feature type="compositionally biased region" description="Polar residues" evidence="1">
    <location>
        <begin position="35"/>
        <end position="47"/>
    </location>
</feature>
<evidence type="ECO:0000256" key="2">
    <source>
        <dbReference type="SAM" id="Phobius"/>
    </source>
</evidence>
<gene>
    <name evidence="3" type="ORF">INT45_007545</name>
</gene>
<feature type="transmembrane region" description="Helical" evidence="2">
    <location>
        <begin position="102"/>
        <end position="122"/>
    </location>
</feature>
<feature type="region of interest" description="Disordered" evidence="1">
    <location>
        <begin position="550"/>
        <end position="627"/>
    </location>
</feature>
<proteinExistence type="predicted"/>
<dbReference type="Proteomes" id="UP000646827">
    <property type="component" value="Unassembled WGS sequence"/>
</dbReference>